<dbReference type="RefSeq" id="WP_294896324.1">
    <property type="nucleotide sequence ID" value="NZ_DLUI01000059.1"/>
</dbReference>
<name>A0A2D3WEJ3_9BACT</name>
<dbReference type="Proteomes" id="UP000228859">
    <property type="component" value="Unassembled WGS sequence"/>
</dbReference>
<protein>
    <submittedName>
        <fullName evidence="1">Uncharacterized protein</fullName>
    </submittedName>
</protein>
<evidence type="ECO:0000313" key="1">
    <source>
        <dbReference type="EMBL" id="DAB38848.1"/>
    </source>
</evidence>
<dbReference type="EMBL" id="DLUI01000059">
    <property type="protein sequence ID" value="DAB38848.1"/>
    <property type="molecule type" value="Genomic_DNA"/>
</dbReference>
<accession>A0A2D3WEJ3</accession>
<evidence type="ECO:0000313" key="2">
    <source>
        <dbReference type="Proteomes" id="UP000228859"/>
    </source>
</evidence>
<proteinExistence type="predicted"/>
<comment type="caution">
    <text evidence="1">The sequence shown here is derived from an EMBL/GenBank/DDBJ whole genome shotgun (WGS) entry which is preliminary data.</text>
</comment>
<sequence length="161" mass="17870">MEKAQILQLKERLAKRGQILKEMIALLENPIADSNGSGGGSGSTSMNMKMLELKFNAAVEYFEKVEEPDEEAKDILLQLGRVADFLEAADVENSFSLMNAVMKNAAAYKIKMTGEDFAIDHKSAMAVIKDFVTDTDENKTVKEALAELEKMDPKKSTELKF</sequence>
<reference evidence="1 2" key="1">
    <citation type="journal article" date="2017" name="Front. Microbiol.">
        <title>Comparative Genomic Analysis of the Class Epsilonproteobacteria and Proposed Reclassification to Epsilonbacteraeota (phyl. nov.).</title>
        <authorList>
            <person name="Waite D.W."/>
            <person name="Vanwonterghem I."/>
            <person name="Rinke C."/>
            <person name="Parks D.H."/>
            <person name="Zhang Y."/>
            <person name="Takai K."/>
            <person name="Sievert S.M."/>
            <person name="Simon J."/>
            <person name="Campbell B.J."/>
            <person name="Hanson T.E."/>
            <person name="Woyke T."/>
            <person name="Klotz M.G."/>
            <person name="Hugenholtz P."/>
        </authorList>
    </citation>
    <scope>NUCLEOTIDE SEQUENCE [LARGE SCALE GENOMIC DNA]</scope>
    <source>
        <strain evidence="1">UBA12443</strain>
    </source>
</reference>
<dbReference type="AlphaFoldDB" id="A0A2D3WEJ3"/>
<organism evidence="1 2">
    <name type="scientific">Sulfuricurvum kujiense</name>
    <dbReference type="NCBI Taxonomy" id="148813"/>
    <lineage>
        <taxon>Bacteria</taxon>
        <taxon>Pseudomonadati</taxon>
        <taxon>Campylobacterota</taxon>
        <taxon>Epsilonproteobacteria</taxon>
        <taxon>Campylobacterales</taxon>
        <taxon>Sulfurimonadaceae</taxon>
        <taxon>Sulfuricurvum</taxon>
    </lineage>
</organism>
<gene>
    <name evidence="1" type="ORF">CFH83_03800</name>
</gene>